<dbReference type="Proteomes" id="UP000322887">
    <property type="component" value="Chromosome"/>
</dbReference>
<keyword evidence="2" id="KW-0472">Membrane</keyword>
<feature type="region of interest" description="Disordered" evidence="1">
    <location>
        <begin position="1115"/>
        <end position="1158"/>
    </location>
</feature>
<feature type="transmembrane region" description="Helical" evidence="2">
    <location>
        <begin position="12"/>
        <end position="39"/>
    </location>
</feature>
<feature type="compositionally biased region" description="Polar residues" evidence="1">
    <location>
        <begin position="54"/>
        <end position="72"/>
    </location>
</feature>
<reference evidence="3 4" key="1">
    <citation type="submission" date="2019-08" db="EMBL/GenBank/DDBJ databases">
        <title>Deep-cultivation of Planctomycetes and their phenomic and genomic characterization uncovers novel biology.</title>
        <authorList>
            <person name="Wiegand S."/>
            <person name="Jogler M."/>
            <person name="Boedeker C."/>
            <person name="Pinto D."/>
            <person name="Vollmers J."/>
            <person name="Rivas-Marin E."/>
            <person name="Kohn T."/>
            <person name="Peeters S.H."/>
            <person name="Heuer A."/>
            <person name="Rast P."/>
            <person name="Oberbeckmann S."/>
            <person name="Bunk B."/>
            <person name="Jeske O."/>
            <person name="Meyerdierks A."/>
            <person name="Storesund J.E."/>
            <person name="Kallscheuer N."/>
            <person name="Luecker S."/>
            <person name="Lage O.M."/>
            <person name="Pohl T."/>
            <person name="Merkel B.J."/>
            <person name="Hornburger P."/>
            <person name="Mueller R.-W."/>
            <person name="Bruemmer F."/>
            <person name="Labrenz M."/>
            <person name="Spormann A.M."/>
            <person name="Op den Camp H."/>
            <person name="Overmann J."/>
            <person name="Amann R."/>
            <person name="Jetten M.S.M."/>
            <person name="Mascher T."/>
            <person name="Medema M.H."/>
            <person name="Devos D.P."/>
            <person name="Kaster A.-K."/>
            <person name="Ovreas L."/>
            <person name="Rohde M."/>
            <person name="Galperin M.Y."/>
            <person name="Jogler C."/>
        </authorList>
    </citation>
    <scope>NUCLEOTIDE SEQUENCE [LARGE SCALE GENOMIC DNA]</scope>
    <source>
        <strain evidence="3 4">DSM 8797</strain>
    </source>
</reference>
<feature type="transmembrane region" description="Helical" evidence="2">
    <location>
        <begin position="1028"/>
        <end position="1047"/>
    </location>
</feature>
<accession>A0ABX5YHU1</accession>
<keyword evidence="2" id="KW-1133">Transmembrane helix</keyword>
<protein>
    <submittedName>
        <fullName evidence="3">Uncharacterized protein</fullName>
    </submittedName>
</protein>
<evidence type="ECO:0000313" key="3">
    <source>
        <dbReference type="EMBL" id="QEG15288.1"/>
    </source>
</evidence>
<gene>
    <name evidence="3" type="ORF">GmarT_11280</name>
</gene>
<organism evidence="3 4">
    <name type="scientific">Gimesia maris</name>
    <dbReference type="NCBI Taxonomy" id="122"/>
    <lineage>
        <taxon>Bacteria</taxon>
        <taxon>Pseudomonadati</taxon>
        <taxon>Planctomycetota</taxon>
        <taxon>Planctomycetia</taxon>
        <taxon>Planctomycetales</taxon>
        <taxon>Planctomycetaceae</taxon>
        <taxon>Gimesia</taxon>
    </lineage>
</organism>
<evidence type="ECO:0000256" key="1">
    <source>
        <dbReference type="SAM" id="MobiDB-lite"/>
    </source>
</evidence>
<dbReference type="EMBL" id="CP042910">
    <property type="protein sequence ID" value="QEG15288.1"/>
    <property type="molecule type" value="Genomic_DNA"/>
</dbReference>
<sequence>MVELNQRLSVPSYWVLFAIMSYLARFISVSLGLVLLFVFCVGGTCDSVYAQTTQPEKNTQQPGSELKNNSPSVPEKTVQPPGSGTAVVPQPVDRAFKKISGAPQGAAKQDVYIKGDDGQYFPLPNLSLNQILEYLKQKQDNQVERSPAYAVSSISLDGTIKDDRAVLDIRIVVLINEEKQWIRVPIKLNESIFLKTSYKGEGESSPGGFNRTEGYLWWFQGKGTHELNLTVSVSLKQQLPSRRLQLVMPQTAVSNLKLIIPLPQVSLEVPTGVAVSKKAISDDQSLVEMFGLGDQLDLSWQPIPDEKKVETVLQAETLLTTDFTSDSVLLNASQSIKALTGSFQTVQVKLPKSFRLLDVKCEGYKSHQLLKDNTVDVSLIEPTVGPIELQWTLERDFPEEKGEFLIDGFEVSRAKRQTGLIDIQTLDGYRIFRTEGQNRSVYQIKANQKDLDSSYRFLNQPFQLPLNIERVKPYFSARPFYLVQMFGNRAELEARVQINVFQGALDQVALNWPDRIKEGWELELMQEPSLTEAIVIDQSHPERIHINLLKRSKGEFEITFRARRPVIADQEPFNFSLPEIKAPSLSPTSLVLVNDTNVVTDLTPSPKTQVLTTPVAQGGQFTLPVEVMNLRKSEFQIQPGANEFSAVVSIHNQEITATSSALLEIESAEMRVEQDIQYQIEYEPLSEIRLRVPLALKNRVNFYLDNEQNPLVPTWTSDETDPVQSARLSLRSKKLGTVKITAVYLLPQNSPDELRVPLIRSDDVPFSESQFELSLKDDEDAQYLEIESLDAAWQQQLAMNNNAFWRAIDPKADISLKLNKNQSGSLFAYSISQAWIQCSLDLTGSYQARAQYEFPVSPRTLTFRMPEEAAIKIDDIWWNDQRVTGSLQQGKTQEYQLILPSPKEKENNQYILTIDYGSTKHQRDSQFQPMTVAAAEFADNLWVEKTMWKISLPNNQHLFTIPLGFTPQFRWENQGLFWSRQFYGQDEMPVALKNTPPESEEFLGVNDYQFYRLGPATSLQFRALSRSMIVFIGAGTALLLGFILMSISVLRSALVLLLMITAVSAVALWYTAPVEILLQPAVFGLLLAVVAAMINGTSRKRRESKLLTMAAPSDFIPPPSISERIRPSEVDPEDITAVRPGSEVVEKPVSSSEAGANR</sequence>
<keyword evidence="2" id="KW-0812">Transmembrane</keyword>
<feature type="region of interest" description="Disordered" evidence="1">
    <location>
        <begin position="54"/>
        <end position="88"/>
    </location>
</feature>
<name>A0ABX5YHU1_9PLAN</name>
<keyword evidence="4" id="KW-1185">Reference proteome</keyword>
<feature type="compositionally biased region" description="Low complexity" evidence="1">
    <location>
        <begin position="1147"/>
        <end position="1158"/>
    </location>
</feature>
<feature type="transmembrane region" description="Helical" evidence="2">
    <location>
        <begin position="1054"/>
        <end position="1070"/>
    </location>
</feature>
<evidence type="ECO:0000256" key="2">
    <source>
        <dbReference type="SAM" id="Phobius"/>
    </source>
</evidence>
<feature type="transmembrane region" description="Helical" evidence="2">
    <location>
        <begin position="1076"/>
        <end position="1096"/>
    </location>
</feature>
<proteinExistence type="predicted"/>
<evidence type="ECO:0000313" key="4">
    <source>
        <dbReference type="Proteomes" id="UP000322887"/>
    </source>
</evidence>